<organism evidence="2 3">
    <name type="scientific">Sneathiella litorea</name>
    <dbReference type="NCBI Taxonomy" id="2606216"/>
    <lineage>
        <taxon>Bacteria</taxon>
        <taxon>Pseudomonadati</taxon>
        <taxon>Pseudomonadota</taxon>
        <taxon>Alphaproteobacteria</taxon>
        <taxon>Sneathiellales</taxon>
        <taxon>Sneathiellaceae</taxon>
        <taxon>Sneathiella</taxon>
    </lineage>
</organism>
<dbReference type="Proteomes" id="UP000476030">
    <property type="component" value="Unassembled WGS sequence"/>
</dbReference>
<reference evidence="2 3" key="1">
    <citation type="submission" date="2019-12" db="EMBL/GenBank/DDBJ databases">
        <title>Snethiella sp. nov. sp. isolated from sea sand.</title>
        <authorList>
            <person name="Kim J."/>
            <person name="Jeong S.E."/>
            <person name="Jung H.S."/>
            <person name="Jeon C.O."/>
        </authorList>
    </citation>
    <scope>NUCLEOTIDE SEQUENCE [LARGE SCALE GENOMIC DNA]</scope>
    <source>
        <strain evidence="2 3">DP05</strain>
    </source>
</reference>
<evidence type="ECO:0000313" key="2">
    <source>
        <dbReference type="EMBL" id="MZR30572.1"/>
    </source>
</evidence>
<evidence type="ECO:0000313" key="3">
    <source>
        <dbReference type="Proteomes" id="UP000476030"/>
    </source>
</evidence>
<keyword evidence="1" id="KW-1133">Transmembrane helix</keyword>
<accession>A0A6L8W7T4</accession>
<feature type="transmembrane region" description="Helical" evidence="1">
    <location>
        <begin position="21"/>
        <end position="45"/>
    </location>
</feature>
<comment type="caution">
    <text evidence="2">The sequence shown here is derived from an EMBL/GenBank/DDBJ whole genome shotgun (WGS) entry which is preliminary data.</text>
</comment>
<name>A0A6L8W7T4_9PROT</name>
<keyword evidence="1" id="KW-0812">Transmembrane</keyword>
<protein>
    <submittedName>
        <fullName evidence="2">Uncharacterized protein</fullName>
    </submittedName>
</protein>
<dbReference type="RefSeq" id="WP_161315140.1">
    <property type="nucleotide sequence ID" value="NZ_WTUW01000002.1"/>
</dbReference>
<gene>
    <name evidence="2" type="ORF">GQE98_07995</name>
</gene>
<proteinExistence type="predicted"/>
<dbReference type="AlphaFoldDB" id="A0A6L8W7T4"/>
<keyword evidence="3" id="KW-1185">Reference proteome</keyword>
<evidence type="ECO:0000256" key="1">
    <source>
        <dbReference type="SAM" id="Phobius"/>
    </source>
</evidence>
<keyword evidence="1" id="KW-0472">Membrane</keyword>
<feature type="transmembrane region" description="Helical" evidence="1">
    <location>
        <begin position="57"/>
        <end position="75"/>
    </location>
</feature>
<dbReference type="EMBL" id="WTUW01000002">
    <property type="protein sequence ID" value="MZR30572.1"/>
    <property type="molecule type" value="Genomic_DNA"/>
</dbReference>
<sequence length="90" mass="10638">MSNPDDEKKYWLEEPGNFNKIFYGVIGLCVLIALPKILTLLDILLYKQGRFVLADFFVFYTFFGVLGYVVMIFLAKKLRAFLMRDEDYYD</sequence>